<evidence type="ECO:0000259" key="8">
    <source>
        <dbReference type="Pfam" id="PF00924"/>
    </source>
</evidence>
<dbReference type="InterPro" id="IPR011014">
    <property type="entry name" value="MscS_channel_TM-2"/>
</dbReference>
<feature type="transmembrane region" description="Helical" evidence="7">
    <location>
        <begin position="67"/>
        <end position="88"/>
    </location>
</feature>
<dbReference type="InterPro" id="IPR008910">
    <property type="entry name" value="MSC_TM_helix"/>
</dbReference>
<keyword evidence="11" id="KW-1185">Reference proteome</keyword>
<evidence type="ECO:0000256" key="7">
    <source>
        <dbReference type="SAM" id="Phobius"/>
    </source>
</evidence>
<dbReference type="InterPro" id="IPR045275">
    <property type="entry name" value="MscS_archaea/bacteria_type"/>
</dbReference>
<reference evidence="10 11" key="1">
    <citation type="submission" date="2020-05" db="EMBL/GenBank/DDBJ databases">
        <title>The draft genome sequence of Maribacter arenosus CAU 1321.</title>
        <authorList>
            <person name="Mu L."/>
        </authorList>
    </citation>
    <scope>NUCLEOTIDE SEQUENCE [LARGE SCALE GENOMIC DNA]</scope>
    <source>
        <strain evidence="10 11">CAU 1321</strain>
    </source>
</reference>
<dbReference type="RefSeq" id="WP_188313231.1">
    <property type="nucleotide sequence ID" value="NZ_JABTCG010000002.1"/>
</dbReference>
<comment type="subcellular location">
    <subcellularLocation>
        <location evidence="1">Cell membrane</location>
        <topology evidence="1">Multi-pass membrane protein</topology>
    </subcellularLocation>
</comment>
<dbReference type="InterPro" id="IPR011066">
    <property type="entry name" value="MscS_channel_C_sf"/>
</dbReference>
<sequence length="299" mass="33095">MNESIQQSFTDIYDKLIGWLTSFINSLPNLLVAVIVMVIAYYSARIVNKWTARLASKRIDQDSISKLIGRVSAVIVVSLGLVLALGALDLSKTLNTLLAGAGISGLVIGLALQGTLSNLLSGIILSFRKKIEIGHWIETNGYSGEVVDISLNSLILKEFDNNLVIIPNKLIIENPLKNYSITEKMRIAVDCGVGYESDLDEVTKLVKEAISGVYEQHDNTEIEVYFKEFGDSSINFVTRFWVDATAAKNKLEAKSIGIMAIKKKFKANNINIPFPIRSLEFNSNLNLKNINADKRLLQN</sequence>
<evidence type="ECO:0000256" key="5">
    <source>
        <dbReference type="ARBA" id="ARBA00022989"/>
    </source>
</evidence>
<dbReference type="Gene3D" id="1.10.287.1260">
    <property type="match status" value="1"/>
</dbReference>
<evidence type="ECO:0000259" key="9">
    <source>
        <dbReference type="Pfam" id="PF21082"/>
    </source>
</evidence>
<dbReference type="Gene3D" id="2.30.30.60">
    <property type="match status" value="1"/>
</dbReference>
<dbReference type="InterPro" id="IPR049278">
    <property type="entry name" value="MS_channel_C"/>
</dbReference>
<feature type="transmembrane region" description="Helical" evidence="7">
    <location>
        <begin position="94"/>
        <end position="120"/>
    </location>
</feature>
<feature type="domain" description="Mechanosensitive ion channel MscS C-terminal" evidence="9">
    <location>
        <begin position="188"/>
        <end position="272"/>
    </location>
</feature>
<proteinExistence type="inferred from homology"/>
<dbReference type="SUPFAM" id="SSF82689">
    <property type="entry name" value="Mechanosensitive channel protein MscS (YggB), C-terminal domain"/>
    <property type="match status" value="1"/>
</dbReference>
<feature type="transmembrane region" description="Helical" evidence="7">
    <location>
        <begin position="27"/>
        <end position="47"/>
    </location>
</feature>
<dbReference type="SUPFAM" id="SSF50182">
    <property type="entry name" value="Sm-like ribonucleoproteins"/>
    <property type="match status" value="1"/>
</dbReference>
<keyword evidence="5 7" id="KW-1133">Transmembrane helix</keyword>
<dbReference type="PANTHER" id="PTHR30221:SF1">
    <property type="entry name" value="SMALL-CONDUCTANCE MECHANOSENSITIVE CHANNEL"/>
    <property type="match status" value="1"/>
</dbReference>
<protein>
    <submittedName>
        <fullName evidence="10">Mechanosensitive ion channel</fullName>
    </submittedName>
</protein>
<evidence type="ECO:0000256" key="2">
    <source>
        <dbReference type="ARBA" id="ARBA00008017"/>
    </source>
</evidence>
<gene>
    <name evidence="10" type="ORF">HPE63_05345</name>
</gene>
<evidence type="ECO:0000256" key="3">
    <source>
        <dbReference type="ARBA" id="ARBA00022475"/>
    </source>
</evidence>
<dbReference type="Gene3D" id="3.30.70.100">
    <property type="match status" value="1"/>
</dbReference>
<comment type="similarity">
    <text evidence="2">Belongs to the MscS (TC 1.A.23) family.</text>
</comment>
<evidence type="ECO:0000256" key="4">
    <source>
        <dbReference type="ARBA" id="ARBA00022692"/>
    </source>
</evidence>
<evidence type="ECO:0000256" key="1">
    <source>
        <dbReference type="ARBA" id="ARBA00004651"/>
    </source>
</evidence>
<keyword evidence="6 7" id="KW-0472">Membrane</keyword>
<comment type="caution">
    <text evidence="10">The sequence shown here is derived from an EMBL/GenBank/DDBJ whole genome shotgun (WGS) entry which is preliminary data.</text>
</comment>
<dbReference type="SUPFAM" id="SSF82861">
    <property type="entry name" value="Mechanosensitive channel protein MscS (YggB), transmembrane region"/>
    <property type="match status" value="1"/>
</dbReference>
<organism evidence="10 11">
    <name type="scientific">Maribacter arenosus</name>
    <dbReference type="NCBI Taxonomy" id="1854708"/>
    <lineage>
        <taxon>Bacteria</taxon>
        <taxon>Pseudomonadati</taxon>
        <taxon>Bacteroidota</taxon>
        <taxon>Flavobacteriia</taxon>
        <taxon>Flavobacteriales</taxon>
        <taxon>Flavobacteriaceae</taxon>
        <taxon>Maribacter</taxon>
    </lineage>
</organism>
<dbReference type="PANTHER" id="PTHR30221">
    <property type="entry name" value="SMALL-CONDUCTANCE MECHANOSENSITIVE CHANNEL"/>
    <property type="match status" value="1"/>
</dbReference>
<evidence type="ECO:0000313" key="11">
    <source>
        <dbReference type="Proteomes" id="UP000598350"/>
    </source>
</evidence>
<feature type="domain" description="Mechanosensitive ion channel MscS" evidence="8">
    <location>
        <begin position="115"/>
        <end position="180"/>
    </location>
</feature>
<dbReference type="InterPro" id="IPR023408">
    <property type="entry name" value="MscS_beta-dom_sf"/>
</dbReference>
<dbReference type="Pfam" id="PF00924">
    <property type="entry name" value="MS_channel_2nd"/>
    <property type="match status" value="1"/>
</dbReference>
<keyword evidence="3" id="KW-1003">Cell membrane</keyword>
<dbReference type="InterPro" id="IPR006685">
    <property type="entry name" value="MscS_channel_2nd"/>
</dbReference>
<name>A0ABR7V902_9FLAO</name>
<accession>A0ABR7V902</accession>
<dbReference type="Pfam" id="PF21082">
    <property type="entry name" value="MS_channel_3rd"/>
    <property type="match status" value="1"/>
</dbReference>
<evidence type="ECO:0000313" key="10">
    <source>
        <dbReference type="EMBL" id="MBD0850087.1"/>
    </source>
</evidence>
<keyword evidence="4 7" id="KW-0812">Transmembrane</keyword>
<dbReference type="InterPro" id="IPR010920">
    <property type="entry name" value="LSM_dom_sf"/>
</dbReference>
<dbReference type="Proteomes" id="UP000598350">
    <property type="component" value="Unassembled WGS sequence"/>
</dbReference>
<dbReference type="EMBL" id="JABTCG010000002">
    <property type="protein sequence ID" value="MBD0850087.1"/>
    <property type="molecule type" value="Genomic_DNA"/>
</dbReference>
<dbReference type="Pfam" id="PF05552">
    <property type="entry name" value="MS_channel_1st_1"/>
    <property type="match status" value="1"/>
</dbReference>
<evidence type="ECO:0000256" key="6">
    <source>
        <dbReference type="ARBA" id="ARBA00023136"/>
    </source>
</evidence>